<reference evidence="1 2" key="1">
    <citation type="submission" date="2016-10" db="EMBL/GenBank/DDBJ databases">
        <authorList>
            <person name="de Groot N.N."/>
        </authorList>
    </citation>
    <scope>NUCLEOTIDE SEQUENCE [LARGE SCALE GENOMIC DNA]</scope>
    <source>
        <strain evidence="1 2">DSM 6059</strain>
    </source>
</reference>
<gene>
    <name evidence="1" type="ORF">SAMN02745724_05414</name>
</gene>
<dbReference type="Proteomes" id="UP000198862">
    <property type="component" value="Unassembled WGS sequence"/>
</dbReference>
<keyword evidence="2" id="KW-1185">Reference proteome</keyword>
<proteinExistence type="predicted"/>
<accession>A0A1I1V357</accession>
<sequence>MIKRLEMQKELGNNQHFLGNGLTKTLLPNSGDYGVVETFNFERKFVNLEQFGDAIDIPPVLNPIPLGN</sequence>
<dbReference type="AlphaFoldDB" id="A0A1I1V357"/>
<evidence type="ECO:0000313" key="1">
    <source>
        <dbReference type="EMBL" id="SFD77456.1"/>
    </source>
</evidence>
<evidence type="ECO:0000313" key="2">
    <source>
        <dbReference type="Proteomes" id="UP000198862"/>
    </source>
</evidence>
<name>A0A1I1V357_9GAMM</name>
<organism evidence="1 2">
    <name type="scientific">Pseudoalteromonas denitrificans DSM 6059</name>
    <dbReference type="NCBI Taxonomy" id="1123010"/>
    <lineage>
        <taxon>Bacteria</taxon>
        <taxon>Pseudomonadati</taxon>
        <taxon>Pseudomonadota</taxon>
        <taxon>Gammaproteobacteria</taxon>
        <taxon>Alteromonadales</taxon>
        <taxon>Pseudoalteromonadaceae</taxon>
        <taxon>Pseudoalteromonas</taxon>
    </lineage>
</organism>
<protein>
    <submittedName>
        <fullName evidence="1">Uncharacterized protein</fullName>
    </submittedName>
</protein>
<dbReference type="EMBL" id="FOLO01000107">
    <property type="protein sequence ID" value="SFD77456.1"/>
    <property type="molecule type" value="Genomic_DNA"/>
</dbReference>
<dbReference type="STRING" id="1123010.SAMN02745724_05414"/>